<dbReference type="PANTHER" id="PTHR44757">
    <property type="entry name" value="DIGUANYLATE CYCLASE DGCP"/>
    <property type="match status" value="1"/>
</dbReference>
<keyword evidence="2" id="KW-0472">Membrane</keyword>
<proteinExistence type="predicted"/>
<dbReference type="PROSITE" id="PS50887">
    <property type="entry name" value="GGDEF"/>
    <property type="match status" value="1"/>
</dbReference>
<feature type="domain" description="PAS" evidence="3">
    <location>
        <begin position="401"/>
        <end position="456"/>
    </location>
</feature>
<dbReference type="FunFam" id="3.30.70.270:FF:000001">
    <property type="entry name" value="Diguanylate cyclase domain protein"/>
    <property type="match status" value="1"/>
</dbReference>
<dbReference type="AlphaFoldDB" id="W6M592"/>
<dbReference type="SMART" id="SM00091">
    <property type="entry name" value="PAS"/>
    <property type="match status" value="1"/>
</dbReference>
<evidence type="ECO:0000259" key="6">
    <source>
        <dbReference type="PROSITE" id="PS50887"/>
    </source>
</evidence>
<dbReference type="Pfam" id="PF14827">
    <property type="entry name" value="dCache_3"/>
    <property type="match status" value="1"/>
</dbReference>
<comment type="cofactor">
    <cofactor evidence="1">
        <name>Mg(2+)</name>
        <dbReference type="ChEBI" id="CHEBI:18420"/>
    </cofactor>
</comment>
<dbReference type="InterPro" id="IPR001633">
    <property type="entry name" value="EAL_dom"/>
</dbReference>
<evidence type="ECO:0000256" key="2">
    <source>
        <dbReference type="SAM" id="Phobius"/>
    </source>
</evidence>
<dbReference type="PANTHER" id="PTHR44757:SF2">
    <property type="entry name" value="BIOFILM ARCHITECTURE MAINTENANCE PROTEIN MBAA"/>
    <property type="match status" value="1"/>
</dbReference>
<protein>
    <submittedName>
        <fullName evidence="7">Diguanylate cyclase/phosphodiesterase with PAS/PAC sensor(S)</fullName>
    </submittedName>
</protein>
<evidence type="ECO:0000256" key="1">
    <source>
        <dbReference type="ARBA" id="ARBA00001946"/>
    </source>
</evidence>
<dbReference type="Proteomes" id="UP000035760">
    <property type="component" value="Unassembled WGS sequence"/>
</dbReference>
<evidence type="ECO:0000313" key="7">
    <source>
        <dbReference type="EMBL" id="CDI03051.1"/>
    </source>
</evidence>
<dbReference type="InterPro" id="IPR043128">
    <property type="entry name" value="Rev_trsase/Diguanyl_cyclase"/>
</dbReference>
<dbReference type="Gene3D" id="3.30.70.270">
    <property type="match status" value="1"/>
</dbReference>
<dbReference type="PROSITE" id="PS50113">
    <property type="entry name" value="PAC"/>
    <property type="match status" value="1"/>
</dbReference>
<reference evidence="7" key="1">
    <citation type="submission" date="2013-07" db="EMBL/GenBank/DDBJ databases">
        <authorList>
            <person name="McIlroy S."/>
        </authorList>
    </citation>
    <scope>NUCLEOTIDE SEQUENCE [LARGE SCALE GENOMIC DNA]</scope>
    <source>
        <strain evidence="7">Run_A_D11</strain>
    </source>
</reference>
<dbReference type="InterPro" id="IPR013767">
    <property type="entry name" value="PAS_fold"/>
</dbReference>
<dbReference type="RefSeq" id="WP_048673585.1">
    <property type="nucleotide sequence ID" value="NZ_CBTJ020000045.1"/>
</dbReference>
<dbReference type="CDD" id="cd01948">
    <property type="entry name" value="EAL"/>
    <property type="match status" value="1"/>
</dbReference>
<dbReference type="NCBIfam" id="TIGR00254">
    <property type="entry name" value="GGDEF"/>
    <property type="match status" value="1"/>
</dbReference>
<evidence type="ECO:0000259" key="5">
    <source>
        <dbReference type="PROSITE" id="PS50883"/>
    </source>
</evidence>
<organism evidence="7 8">
    <name type="scientific">Candidatus Competibacter denitrificans Run_A_D11</name>
    <dbReference type="NCBI Taxonomy" id="1400863"/>
    <lineage>
        <taxon>Bacteria</taxon>
        <taxon>Pseudomonadati</taxon>
        <taxon>Pseudomonadota</taxon>
        <taxon>Gammaproteobacteria</taxon>
        <taxon>Candidatus Competibacteraceae</taxon>
        <taxon>Candidatus Competibacter</taxon>
    </lineage>
</organism>
<dbReference type="Gene3D" id="3.20.20.450">
    <property type="entry name" value="EAL domain"/>
    <property type="match status" value="1"/>
</dbReference>
<name>W6M592_9GAMM</name>
<gene>
    <name evidence="7" type="ORF">BN873_380033</name>
</gene>
<dbReference type="InterPro" id="IPR000160">
    <property type="entry name" value="GGDEF_dom"/>
</dbReference>
<dbReference type="InterPro" id="IPR029150">
    <property type="entry name" value="dCache_3"/>
</dbReference>
<dbReference type="SUPFAM" id="SSF55073">
    <property type="entry name" value="Nucleotide cyclase"/>
    <property type="match status" value="1"/>
</dbReference>
<reference evidence="7" key="2">
    <citation type="submission" date="2014-03" db="EMBL/GenBank/DDBJ databases">
        <title>Candidatus Competibacter-lineage genomes retrieved from metagenomes reveal functional metabolic diversity.</title>
        <authorList>
            <person name="McIlroy S.J."/>
            <person name="Albertsen M."/>
            <person name="Andresen E.K."/>
            <person name="Saunders A.M."/>
            <person name="Kristiansen R."/>
            <person name="Stokholm-Bjerregaard M."/>
            <person name="Nielsen K.L."/>
            <person name="Nielsen P.H."/>
        </authorList>
    </citation>
    <scope>NUCLEOTIDE SEQUENCE</scope>
    <source>
        <strain evidence="7">Run_A_D11</strain>
    </source>
</reference>
<dbReference type="InterPro" id="IPR035919">
    <property type="entry name" value="EAL_sf"/>
</dbReference>
<keyword evidence="2" id="KW-0812">Transmembrane</keyword>
<dbReference type="InterPro" id="IPR000014">
    <property type="entry name" value="PAS"/>
</dbReference>
<keyword evidence="2" id="KW-1133">Transmembrane helix</keyword>
<feature type="domain" description="EAL" evidence="5">
    <location>
        <begin position="703"/>
        <end position="956"/>
    </location>
</feature>
<dbReference type="InterPro" id="IPR052155">
    <property type="entry name" value="Biofilm_reg_signaling"/>
</dbReference>
<dbReference type="SMART" id="SM00052">
    <property type="entry name" value="EAL"/>
    <property type="match status" value="1"/>
</dbReference>
<dbReference type="STRING" id="1400863.BN873_380033"/>
<comment type="caution">
    <text evidence="7">The sequence shown here is derived from an EMBL/GenBank/DDBJ whole genome shotgun (WGS) entry which is preliminary data.</text>
</comment>
<dbReference type="PROSITE" id="PS50883">
    <property type="entry name" value="EAL"/>
    <property type="match status" value="1"/>
</dbReference>
<dbReference type="Pfam" id="PF00989">
    <property type="entry name" value="PAS"/>
    <property type="match status" value="1"/>
</dbReference>
<dbReference type="EMBL" id="CBTJ020000045">
    <property type="protein sequence ID" value="CDI03051.1"/>
    <property type="molecule type" value="Genomic_DNA"/>
</dbReference>
<dbReference type="SMART" id="SM00267">
    <property type="entry name" value="GGDEF"/>
    <property type="match status" value="1"/>
</dbReference>
<evidence type="ECO:0000259" key="3">
    <source>
        <dbReference type="PROSITE" id="PS50112"/>
    </source>
</evidence>
<keyword evidence="8" id="KW-1185">Reference proteome</keyword>
<dbReference type="Pfam" id="PF00563">
    <property type="entry name" value="EAL"/>
    <property type="match status" value="1"/>
</dbReference>
<feature type="domain" description="PAC" evidence="4">
    <location>
        <begin position="475"/>
        <end position="527"/>
    </location>
</feature>
<dbReference type="NCBIfam" id="TIGR00229">
    <property type="entry name" value="sensory_box"/>
    <property type="match status" value="1"/>
</dbReference>
<accession>W6M592</accession>
<dbReference type="Gene3D" id="3.30.450.20">
    <property type="entry name" value="PAS domain"/>
    <property type="match status" value="1"/>
</dbReference>
<dbReference type="GO" id="GO:0003824">
    <property type="term" value="F:catalytic activity"/>
    <property type="evidence" value="ECO:0007669"/>
    <property type="project" value="UniProtKB-ARBA"/>
</dbReference>
<dbReference type="InterPro" id="IPR035965">
    <property type="entry name" value="PAS-like_dom_sf"/>
</dbReference>
<sequence>MISLHPGFFLSLKWKALLLSSLVLIAVTGTLVAINHNELRNQFERRRTELQSQYAYQVQGLLEQADKTLRQWSATIASSLNLRGVTGKALEKRMIAEFERMAAILELNMGMEKILLITADGQRLAAHGPDADADPSATVVAAARQALTTETPVGLIDCSDTCLQYAVTPILDAGYALVIGISLADVVLDFRQVSGTDLGLLVGGTRLDYANGNGEQSLKNWNMRVVALFNTRVNLAILRQAADRQPLADAARAPLYVTADHREYEVRLFPLTGFEQGWQAYLAIIADITDSVAHINAAFQRNVLLGIVGLVLSEVLLLAILWLPMSGLRRAADNLPWLAEGAFGKVRAAISDVPLNRWFRDEVDVLNETAIALSHQLEALHIELANHTRDLSERMDEITRQRNFVTHVLETAQALILTQNQDNEILMINPYAEVITGYSLGELRGRPFASLLSEEESGTKGQALAELRFIERAHIEMECDIRCKDGSTINVVWQHSRLKGQSTDKAVILSVGMDITARKKAELRLAWLADHDTLTGLYNRRRFAQELKEAVAAARRYGYSGALLFVDLDQFKYINDTSGHQAGDRLLQRIGELFCTILREVDVIGRLGGDEFAVVLSRTTATEAVQVAKKILTQIEEVNFSVDEQIHRLSASIGITLFPQHGITVEELLARADLAMYRVKESGRGGWHLLSDQDQSQRLMRERVFWKQRVEIALKEKRFLLYAQPILDICNHSVSHYEVLLRMRGDEGEIIGPAQFIEVAERSGLIHAIDRMVMSEAIRYQARALARGLPVTLTVNLSAHAFNNPDLLQQLKHLLQETALDPQQLIFEMTETAALADIVATRQLMESINAIGCQFALDDFGTGFSSFYYLKKLPFGFIKIDGSFIHKLGERADDQVLVKAMAEIARAFGKKTIAEHVEDSATLALLAEYGIDYAQGYHVGRPLPITRVLEEPEPVMADPLGS</sequence>
<evidence type="ECO:0000259" key="4">
    <source>
        <dbReference type="PROSITE" id="PS50113"/>
    </source>
</evidence>
<dbReference type="InterPro" id="IPR000700">
    <property type="entry name" value="PAS-assoc_C"/>
</dbReference>
<evidence type="ECO:0000313" key="8">
    <source>
        <dbReference type="Proteomes" id="UP000035760"/>
    </source>
</evidence>
<dbReference type="CDD" id="cd00130">
    <property type="entry name" value="PAS"/>
    <property type="match status" value="1"/>
</dbReference>
<dbReference type="SUPFAM" id="SSF141868">
    <property type="entry name" value="EAL domain-like"/>
    <property type="match status" value="1"/>
</dbReference>
<dbReference type="PROSITE" id="PS50112">
    <property type="entry name" value="PAS"/>
    <property type="match status" value="1"/>
</dbReference>
<feature type="transmembrane region" description="Helical" evidence="2">
    <location>
        <begin position="303"/>
        <end position="323"/>
    </location>
</feature>
<dbReference type="SUPFAM" id="SSF55785">
    <property type="entry name" value="PYP-like sensor domain (PAS domain)"/>
    <property type="match status" value="1"/>
</dbReference>
<feature type="domain" description="GGDEF" evidence="6">
    <location>
        <begin position="559"/>
        <end position="692"/>
    </location>
</feature>
<dbReference type="CDD" id="cd01949">
    <property type="entry name" value="GGDEF"/>
    <property type="match status" value="1"/>
</dbReference>
<dbReference type="InterPro" id="IPR029787">
    <property type="entry name" value="Nucleotide_cyclase"/>
</dbReference>
<dbReference type="Pfam" id="PF00990">
    <property type="entry name" value="GGDEF"/>
    <property type="match status" value="1"/>
</dbReference>